<dbReference type="Proteomes" id="UP000784294">
    <property type="component" value="Unassembled WGS sequence"/>
</dbReference>
<gene>
    <name evidence="8" type="primary">MED4</name>
    <name evidence="10" type="ORF">PXEA_LOCUS33759</name>
</gene>
<keyword evidence="11" id="KW-1185">Reference proteome</keyword>
<name>A0A448XMK5_9PLAT</name>
<evidence type="ECO:0000256" key="8">
    <source>
        <dbReference type="RuleBase" id="RU364141"/>
    </source>
</evidence>
<comment type="subunit">
    <text evidence="8">Component of the Mediator complex.</text>
</comment>
<evidence type="ECO:0000256" key="5">
    <source>
        <dbReference type="ARBA" id="ARBA00023163"/>
    </source>
</evidence>
<sequence length="238" mass="26563">MTEADSLLKDLLDLMVKKTCVNYEPIVKLLLEKDDQIKKSIKEDVNYNLVEIQNAIRKKIDCLKSDCLKSDQLILDYQMQLKKAEVLLSTALFYSRQKIDSMATAVKNPVDIEELIRFSHRISATHGAVAPDNWVQGDTRRPYPNKEEIRRGYLGYLDDAGIFQQSLWDAVAATNAAGANACSSSNPSSSSAAPLSSTISHRPANVTQHSSSSLENNTRGSFEYSYVKSYTIFDDGKN</sequence>
<dbReference type="AlphaFoldDB" id="A0A448XMK5"/>
<evidence type="ECO:0000256" key="1">
    <source>
        <dbReference type="ARBA" id="ARBA00004123"/>
    </source>
</evidence>
<protein>
    <recommendedName>
        <fullName evidence="3 8">Mediator of RNA polymerase II transcription subunit 4</fullName>
    </recommendedName>
    <alternativeName>
        <fullName evidence="7 8">Mediator complex subunit 4</fullName>
    </alternativeName>
</protein>
<comment type="subcellular location">
    <subcellularLocation>
        <location evidence="1 8">Nucleus</location>
    </subcellularLocation>
</comment>
<comment type="caution">
    <text evidence="10">The sequence shown here is derived from an EMBL/GenBank/DDBJ whole genome shotgun (WGS) entry which is preliminary data.</text>
</comment>
<keyword evidence="4 8" id="KW-0805">Transcription regulation</keyword>
<reference evidence="10" key="1">
    <citation type="submission" date="2018-11" db="EMBL/GenBank/DDBJ databases">
        <authorList>
            <consortium name="Pathogen Informatics"/>
        </authorList>
    </citation>
    <scope>NUCLEOTIDE SEQUENCE</scope>
</reference>
<feature type="region of interest" description="Disordered" evidence="9">
    <location>
        <begin position="179"/>
        <end position="198"/>
    </location>
</feature>
<dbReference type="OrthoDB" id="1929813at2759"/>
<organism evidence="10 11">
    <name type="scientific">Protopolystoma xenopodis</name>
    <dbReference type="NCBI Taxonomy" id="117903"/>
    <lineage>
        <taxon>Eukaryota</taxon>
        <taxon>Metazoa</taxon>
        <taxon>Spiralia</taxon>
        <taxon>Lophotrochozoa</taxon>
        <taxon>Platyhelminthes</taxon>
        <taxon>Monogenea</taxon>
        <taxon>Polyopisthocotylea</taxon>
        <taxon>Polystomatidea</taxon>
        <taxon>Polystomatidae</taxon>
        <taxon>Protopolystoma</taxon>
    </lineage>
</organism>
<evidence type="ECO:0000256" key="4">
    <source>
        <dbReference type="ARBA" id="ARBA00023015"/>
    </source>
</evidence>
<evidence type="ECO:0000256" key="7">
    <source>
        <dbReference type="ARBA" id="ARBA00031257"/>
    </source>
</evidence>
<keyword evidence="6 8" id="KW-0539">Nucleus</keyword>
<evidence type="ECO:0000256" key="3">
    <source>
        <dbReference type="ARBA" id="ARBA00020629"/>
    </source>
</evidence>
<dbReference type="Pfam" id="PF10018">
    <property type="entry name" value="Med4"/>
    <property type="match status" value="1"/>
</dbReference>
<evidence type="ECO:0000313" key="10">
    <source>
        <dbReference type="EMBL" id="VEL40319.1"/>
    </source>
</evidence>
<dbReference type="PANTHER" id="PTHR13208">
    <property type="entry name" value="MEDIATOR OF RNA POLYMERASE II TRANSCRIPTION SUBUNIT 4"/>
    <property type="match status" value="1"/>
</dbReference>
<accession>A0A448XMK5</accession>
<comment type="similarity">
    <text evidence="2 8">Belongs to the Mediator complex subunit 4 family.</text>
</comment>
<evidence type="ECO:0000313" key="11">
    <source>
        <dbReference type="Proteomes" id="UP000784294"/>
    </source>
</evidence>
<evidence type="ECO:0000256" key="2">
    <source>
        <dbReference type="ARBA" id="ARBA00009626"/>
    </source>
</evidence>
<keyword evidence="8" id="KW-0010">Activator</keyword>
<dbReference type="InterPro" id="IPR019258">
    <property type="entry name" value="Mediator_Med4"/>
</dbReference>
<dbReference type="GO" id="GO:0016592">
    <property type="term" value="C:mediator complex"/>
    <property type="evidence" value="ECO:0007669"/>
    <property type="project" value="InterPro"/>
</dbReference>
<dbReference type="GO" id="GO:0070847">
    <property type="term" value="C:core mediator complex"/>
    <property type="evidence" value="ECO:0007669"/>
    <property type="project" value="TreeGrafter"/>
</dbReference>
<dbReference type="GO" id="GO:0006357">
    <property type="term" value="P:regulation of transcription by RNA polymerase II"/>
    <property type="evidence" value="ECO:0007669"/>
    <property type="project" value="InterPro"/>
</dbReference>
<dbReference type="EMBL" id="CAAALY010264470">
    <property type="protein sequence ID" value="VEL40319.1"/>
    <property type="molecule type" value="Genomic_DNA"/>
</dbReference>
<feature type="compositionally biased region" description="Low complexity" evidence="9">
    <location>
        <begin position="179"/>
        <end position="197"/>
    </location>
</feature>
<keyword evidence="5 8" id="KW-0804">Transcription</keyword>
<comment type="function">
    <text evidence="8">Component of the Mediator complex, a coactivator involved in the regulated transcription of nearly all RNA polymerase II-dependent genes. Mediator functions as a bridge to convey information from gene-specific regulatory proteins to the basal RNA polymerase II transcription machinery. Mediator is recruited to promoters by direct interactions with regulatory proteins and serves as a scaffold for the assembly of a functional preinitiation complex with RNA polymerase II and the general transcription factors.</text>
</comment>
<dbReference type="PANTHER" id="PTHR13208:SF2">
    <property type="entry name" value="MEDIATOR OF RNA POLYMERASE II TRANSCRIPTION SUBUNIT 4"/>
    <property type="match status" value="1"/>
</dbReference>
<dbReference type="GO" id="GO:0003712">
    <property type="term" value="F:transcription coregulator activity"/>
    <property type="evidence" value="ECO:0007669"/>
    <property type="project" value="InterPro"/>
</dbReference>
<proteinExistence type="inferred from homology"/>
<evidence type="ECO:0000256" key="6">
    <source>
        <dbReference type="ARBA" id="ARBA00023242"/>
    </source>
</evidence>
<evidence type="ECO:0000256" key="9">
    <source>
        <dbReference type="SAM" id="MobiDB-lite"/>
    </source>
</evidence>